<dbReference type="EMBL" id="JARKNE010000003">
    <property type="protein sequence ID" value="KAK5839722.1"/>
    <property type="molecule type" value="Genomic_DNA"/>
</dbReference>
<name>A0ABR0QLF8_GOSAR</name>
<organism evidence="1 2">
    <name type="scientific">Gossypium arboreum</name>
    <name type="common">Tree cotton</name>
    <name type="synonym">Gossypium nanking</name>
    <dbReference type="NCBI Taxonomy" id="29729"/>
    <lineage>
        <taxon>Eukaryota</taxon>
        <taxon>Viridiplantae</taxon>
        <taxon>Streptophyta</taxon>
        <taxon>Embryophyta</taxon>
        <taxon>Tracheophyta</taxon>
        <taxon>Spermatophyta</taxon>
        <taxon>Magnoliopsida</taxon>
        <taxon>eudicotyledons</taxon>
        <taxon>Gunneridae</taxon>
        <taxon>Pentapetalae</taxon>
        <taxon>rosids</taxon>
        <taxon>malvids</taxon>
        <taxon>Malvales</taxon>
        <taxon>Malvaceae</taxon>
        <taxon>Malvoideae</taxon>
        <taxon>Gossypium</taxon>
    </lineage>
</organism>
<evidence type="ECO:0000313" key="2">
    <source>
        <dbReference type="Proteomes" id="UP001358586"/>
    </source>
</evidence>
<comment type="caution">
    <text evidence="1">The sequence shown here is derived from an EMBL/GenBank/DDBJ whole genome shotgun (WGS) entry which is preliminary data.</text>
</comment>
<proteinExistence type="predicted"/>
<evidence type="ECO:0000313" key="1">
    <source>
        <dbReference type="EMBL" id="KAK5839722.1"/>
    </source>
</evidence>
<gene>
    <name evidence="1" type="ORF">PVK06_008554</name>
</gene>
<sequence length="363" mass="41055">MIGHLRTTQLTSPSRFTSFGIIATKSRSIDVRSILGVSEESINKFHLHYLPKERQFTLVGKGNPSPLVPQGKEGECYKAFQSPLTYLNVCDYIVDMVNCHSLINGDMFVLNDGKESITNENCGADEHVGEVTLNMGDSECSYKHSNFYDCGDNVHSLTCCAKPTCVYKPVQMRLVFVDFVVNGGMKSCLLGVLCIEKSVVDVGLIQHMQTLDVCVKGYSHSKLDLFDYDGFMERISSFATFSCISMFIQMKCDRFDYLNGCLFISSLFRIFKSVPNPLLYFFVDTLKWPIQKEEGHVADVLSFQDVFVHQVVVSQSIPFSHQRSYDDVYVVLNKWLDLRTSCFEEGDDVSNPPELTKLEQGFH</sequence>
<dbReference type="Proteomes" id="UP001358586">
    <property type="component" value="Chromosome 3"/>
</dbReference>
<reference evidence="1 2" key="1">
    <citation type="submission" date="2023-03" db="EMBL/GenBank/DDBJ databases">
        <title>WGS of Gossypium arboreum.</title>
        <authorList>
            <person name="Yu D."/>
        </authorList>
    </citation>
    <scope>NUCLEOTIDE SEQUENCE [LARGE SCALE GENOMIC DNA]</scope>
    <source>
        <tissue evidence="1">Leaf</tissue>
    </source>
</reference>
<keyword evidence="2" id="KW-1185">Reference proteome</keyword>
<accession>A0ABR0QLF8</accession>
<protein>
    <submittedName>
        <fullName evidence="1">Uncharacterized protein</fullName>
    </submittedName>
</protein>